<dbReference type="EMBL" id="MEUF01000053">
    <property type="protein sequence ID" value="OGC33879.1"/>
    <property type="molecule type" value="Genomic_DNA"/>
</dbReference>
<keyword evidence="1" id="KW-1133">Transmembrane helix</keyword>
<name>A0A1F4TMS9_UNCSA</name>
<feature type="transmembrane region" description="Helical" evidence="1">
    <location>
        <begin position="27"/>
        <end position="49"/>
    </location>
</feature>
<dbReference type="STRING" id="1802583.A2311_02860"/>
<keyword evidence="1" id="KW-0812">Transmembrane</keyword>
<dbReference type="AlphaFoldDB" id="A0A1F4TMS9"/>
<proteinExistence type="predicted"/>
<dbReference type="Proteomes" id="UP000178951">
    <property type="component" value="Unassembled WGS sequence"/>
</dbReference>
<keyword evidence="1" id="KW-0472">Membrane</keyword>
<accession>A0A1F4TMS9</accession>
<sequence>MLNIIDIVVGLLVILYLVKNLGGPAKIIKSLVIVILVMMIFGVIVRLLVDAPLPDSAKKTINDSYFVQLSHLMIRWVYPAVETGAPRVNSFIKDRILFQPTPEVTLPAVSVTLPANMLPTISLPTQIKDK</sequence>
<organism evidence="2 3">
    <name type="scientific">candidate division WOR-1 bacterium RIFOXYB2_FULL_48_7</name>
    <dbReference type="NCBI Taxonomy" id="1802583"/>
    <lineage>
        <taxon>Bacteria</taxon>
        <taxon>Bacillati</taxon>
        <taxon>Saganbacteria</taxon>
    </lineage>
</organism>
<evidence type="ECO:0000313" key="3">
    <source>
        <dbReference type="Proteomes" id="UP000178951"/>
    </source>
</evidence>
<reference evidence="2 3" key="1">
    <citation type="journal article" date="2016" name="Nat. Commun.">
        <title>Thousands of microbial genomes shed light on interconnected biogeochemical processes in an aquifer system.</title>
        <authorList>
            <person name="Anantharaman K."/>
            <person name="Brown C.T."/>
            <person name="Hug L.A."/>
            <person name="Sharon I."/>
            <person name="Castelle C.J."/>
            <person name="Probst A.J."/>
            <person name="Thomas B.C."/>
            <person name="Singh A."/>
            <person name="Wilkins M.J."/>
            <person name="Karaoz U."/>
            <person name="Brodie E.L."/>
            <person name="Williams K.H."/>
            <person name="Hubbard S.S."/>
            <person name="Banfield J.F."/>
        </authorList>
    </citation>
    <scope>NUCLEOTIDE SEQUENCE [LARGE SCALE GENOMIC DNA]</scope>
</reference>
<evidence type="ECO:0000313" key="2">
    <source>
        <dbReference type="EMBL" id="OGC33879.1"/>
    </source>
</evidence>
<gene>
    <name evidence="2" type="ORF">A2311_02860</name>
</gene>
<evidence type="ECO:0000256" key="1">
    <source>
        <dbReference type="SAM" id="Phobius"/>
    </source>
</evidence>
<evidence type="ECO:0008006" key="4">
    <source>
        <dbReference type="Google" id="ProtNLM"/>
    </source>
</evidence>
<protein>
    <recommendedName>
        <fullName evidence="4">Colicin V production protein</fullName>
    </recommendedName>
</protein>
<comment type="caution">
    <text evidence="2">The sequence shown here is derived from an EMBL/GenBank/DDBJ whole genome shotgun (WGS) entry which is preliminary data.</text>
</comment>